<keyword evidence="6" id="KW-1185">Reference proteome</keyword>
<keyword evidence="2" id="KW-0227">DNA damage</keyword>
<evidence type="ECO:0000313" key="5">
    <source>
        <dbReference type="EMBL" id="CCG81604.1"/>
    </source>
</evidence>
<gene>
    <name evidence="5" type="ORF">TAPDE_001256</name>
</gene>
<feature type="compositionally biased region" description="Low complexity" evidence="3">
    <location>
        <begin position="561"/>
        <end position="576"/>
    </location>
</feature>
<dbReference type="GO" id="GO:0005524">
    <property type="term" value="F:ATP binding"/>
    <property type="evidence" value="ECO:0007669"/>
    <property type="project" value="InterPro"/>
</dbReference>
<dbReference type="InterPro" id="IPR002099">
    <property type="entry name" value="MutL/Mlh/PMS"/>
</dbReference>
<dbReference type="CDD" id="cd00782">
    <property type="entry name" value="MutL_Trans"/>
    <property type="match status" value="1"/>
</dbReference>
<dbReference type="NCBIfam" id="TIGR00585">
    <property type="entry name" value="mutl"/>
    <property type="match status" value="1"/>
</dbReference>
<dbReference type="Proteomes" id="UP000013776">
    <property type="component" value="Unassembled WGS sequence"/>
</dbReference>
<evidence type="ECO:0000256" key="3">
    <source>
        <dbReference type="SAM" id="MobiDB-lite"/>
    </source>
</evidence>
<organism evidence="5 6">
    <name type="scientific">Taphrina deformans (strain PYCC 5710 / ATCC 11124 / CBS 356.35 / IMI 108563 / JCM 9778 / NBRC 8474)</name>
    <name type="common">Peach leaf curl fungus</name>
    <name type="synonym">Lalaria deformans</name>
    <dbReference type="NCBI Taxonomy" id="1097556"/>
    <lineage>
        <taxon>Eukaryota</taxon>
        <taxon>Fungi</taxon>
        <taxon>Dikarya</taxon>
        <taxon>Ascomycota</taxon>
        <taxon>Taphrinomycotina</taxon>
        <taxon>Taphrinomycetes</taxon>
        <taxon>Taphrinales</taxon>
        <taxon>Taphrinaceae</taxon>
        <taxon>Taphrina</taxon>
    </lineage>
</organism>
<comment type="caution">
    <text evidence="5">The sequence shown here is derived from an EMBL/GenBank/DDBJ whole genome shotgun (WGS) entry which is preliminary data.</text>
</comment>
<dbReference type="InterPro" id="IPR020568">
    <property type="entry name" value="Ribosomal_Su5_D2-typ_SF"/>
</dbReference>
<dbReference type="eggNOG" id="KOG1978">
    <property type="taxonomic scope" value="Eukaryota"/>
</dbReference>
<protein>
    <submittedName>
        <fullName evidence="5">DNA mismatch repair protein</fullName>
    </submittedName>
</protein>
<evidence type="ECO:0000256" key="2">
    <source>
        <dbReference type="ARBA" id="ARBA00022763"/>
    </source>
</evidence>
<dbReference type="InterPro" id="IPR013507">
    <property type="entry name" value="DNA_mismatch_S5_2-like"/>
</dbReference>
<dbReference type="SUPFAM" id="SSF55874">
    <property type="entry name" value="ATPase domain of HSP90 chaperone/DNA topoisomerase II/histidine kinase"/>
    <property type="match status" value="1"/>
</dbReference>
<feature type="compositionally biased region" description="Low complexity" evidence="3">
    <location>
        <begin position="583"/>
        <end position="596"/>
    </location>
</feature>
<dbReference type="GO" id="GO:0030983">
    <property type="term" value="F:mismatched DNA binding"/>
    <property type="evidence" value="ECO:0007669"/>
    <property type="project" value="InterPro"/>
</dbReference>
<dbReference type="AlphaFoldDB" id="R4X824"/>
<dbReference type="STRING" id="1097556.R4X824"/>
<dbReference type="GO" id="GO:0006298">
    <property type="term" value="P:mismatch repair"/>
    <property type="evidence" value="ECO:0007669"/>
    <property type="project" value="InterPro"/>
</dbReference>
<accession>R4X824</accession>
<dbReference type="Pfam" id="PF13589">
    <property type="entry name" value="HATPase_c_3"/>
    <property type="match status" value="1"/>
</dbReference>
<reference evidence="5 6" key="1">
    <citation type="journal article" date="2013" name="MBio">
        <title>Genome sequencing of the plant pathogen Taphrina deformans, the causal agent of peach leaf curl.</title>
        <authorList>
            <person name="Cisse O.H."/>
            <person name="Almeida J.M.G.C.F."/>
            <person name="Fonseca A."/>
            <person name="Kumar A.A."/>
            <person name="Salojaervi J."/>
            <person name="Overmyer K."/>
            <person name="Hauser P.M."/>
            <person name="Pagni M."/>
        </authorList>
    </citation>
    <scope>NUCLEOTIDE SEQUENCE [LARGE SCALE GENOMIC DNA]</scope>
    <source>
        <strain evidence="6">PYCC 5710 / ATCC 11124 / CBS 356.35 / IMI 108563 / JCM 9778 / NBRC 8474</strain>
    </source>
</reference>
<feature type="region of interest" description="Disordered" evidence="3">
    <location>
        <begin position="376"/>
        <end position="411"/>
    </location>
</feature>
<dbReference type="SUPFAM" id="SSF54211">
    <property type="entry name" value="Ribosomal protein S5 domain 2-like"/>
    <property type="match status" value="1"/>
</dbReference>
<dbReference type="Gene3D" id="3.30.565.10">
    <property type="entry name" value="Histidine kinase-like ATPase, C-terminal domain"/>
    <property type="match status" value="1"/>
</dbReference>
<feature type="region of interest" description="Disordered" evidence="3">
    <location>
        <begin position="540"/>
        <end position="600"/>
    </location>
</feature>
<dbReference type="Pfam" id="PF01119">
    <property type="entry name" value="DNA_mis_repair"/>
    <property type="match status" value="1"/>
</dbReference>
<dbReference type="GO" id="GO:0032389">
    <property type="term" value="C:MutLalpha complex"/>
    <property type="evidence" value="ECO:0007669"/>
    <property type="project" value="TreeGrafter"/>
</dbReference>
<feature type="domain" description="DNA mismatch repair protein S5" evidence="4">
    <location>
        <begin position="217"/>
        <end position="342"/>
    </location>
</feature>
<dbReference type="InterPro" id="IPR036890">
    <property type="entry name" value="HATPase_C_sf"/>
</dbReference>
<dbReference type="GO" id="GO:0061982">
    <property type="term" value="P:meiosis I cell cycle process"/>
    <property type="evidence" value="ECO:0007669"/>
    <property type="project" value="UniProtKB-ARBA"/>
</dbReference>
<dbReference type="Gene3D" id="3.30.230.10">
    <property type="match status" value="1"/>
</dbReference>
<dbReference type="PANTHER" id="PTHR10073">
    <property type="entry name" value="DNA MISMATCH REPAIR PROTEIN MLH, PMS, MUTL"/>
    <property type="match status" value="1"/>
</dbReference>
<evidence type="ECO:0000259" key="4">
    <source>
        <dbReference type="SMART" id="SM01340"/>
    </source>
</evidence>
<dbReference type="GO" id="GO:0140664">
    <property type="term" value="F:ATP-dependent DNA damage sensor activity"/>
    <property type="evidence" value="ECO:0007669"/>
    <property type="project" value="InterPro"/>
</dbReference>
<dbReference type="OrthoDB" id="10263226at2759"/>
<dbReference type="EMBL" id="CAHR02000046">
    <property type="protein sequence ID" value="CCG81604.1"/>
    <property type="molecule type" value="Genomic_DNA"/>
</dbReference>
<dbReference type="InterPro" id="IPR038973">
    <property type="entry name" value="MutL/Mlh/Pms-like"/>
</dbReference>
<dbReference type="GO" id="GO:0016887">
    <property type="term" value="F:ATP hydrolysis activity"/>
    <property type="evidence" value="ECO:0007669"/>
    <property type="project" value="InterPro"/>
</dbReference>
<evidence type="ECO:0000313" key="6">
    <source>
        <dbReference type="Proteomes" id="UP000013776"/>
    </source>
</evidence>
<evidence type="ECO:0000256" key="1">
    <source>
        <dbReference type="ARBA" id="ARBA00006082"/>
    </source>
</evidence>
<dbReference type="PANTHER" id="PTHR10073:SF41">
    <property type="entry name" value="MISMATCH REPAIR PROTEIN, PUTATIVE (AFU_ORTHOLOGUE AFUA_8G05820)-RELATED"/>
    <property type="match status" value="1"/>
</dbReference>
<dbReference type="SMART" id="SM01340">
    <property type="entry name" value="DNA_mis_repair"/>
    <property type="match status" value="1"/>
</dbReference>
<feature type="compositionally biased region" description="Low complexity" evidence="3">
    <location>
        <begin position="543"/>
        <end position="554"/>
    </location>
</feature>
<comment type="similarity">
    <text evidence="1">Belongs to the DNA mismatch repair MutL/HexB family.</text>
</comment>
<proteinExistence type="inferred from homology"/>
<dbReference type="InterPro" id="IPR014721">
    <property type="entry name" value="Ribsml_uS5_D2-typ_fold_subgr"/>
</dbReference>
<name>R4X824_TAPDE</name>
<sequence length="834" mass="90803">MGISKLSASDARLLNSGQVITDVHSIIKELLENALDASAKSIIVTLEGHGLGQIVVRDDGVGIPEVDRGSLALMGNTSKLSTFADLAVVRSYGFRGQALASLVQIAQKLTVTTRTHTDTVAAVYESTKHQYLQRLKTSADPRGTTVAVVKPWYQLPVRREAFKKQIRGLSPKLKFLVDSYSFIWPTVRFQLILKADKKGDASTIHTRLPQTSLINSVKAVYGPTLMQKYQTFKHEYRGYTMTGLLPQPEASNSPLAAKARLYVDNRLMTCVCDTPKLISTLMKQSILHFCPLMDKDPFWILNIACPLSSYDPNVEPAKDNVFFEQEETVLHAIQSLLNIAYGDSLSPRTLSKTKENGYVSDRVGGALDYGERFPAGTSLSQDCEPCTATDMDNSEDQSTTITTRSDTHNSLNNSLPSLLHGSPLRYQHEPVSVGVSSAVTASQRAVVKTNASLAVATADTDGWSFSMFDDGCHDSSDTGSANDAIVAAVAPSKRKPAMHEMARDIGPEASSEENVVDYVSDRPILINPWSIARMIQKRPLPASTNSGLSSNTNSKDLATGPIEIESTSESEATPTIEAHRTGPTSAPATCSASASAIKPNSDSCKGLSLFQAKNSRTRVLGPARVKENNTSAKSTRDDVACGQSRITKFISGALSSTRGPEDSEMDRTRKRAKVYHTYDFASDAYAHTDVADLARDMSSRQQLRQPIPVGLSSIEKQSAETNNILKLESTAREDMVHNLSRDMVIDSTEVLSGEKTVIYPTDFPMVEREEWNHGIVMATKYLKTFPGELSLWTLCGASGLSLYVAKRADGPESANGVLSSVQGDQEKISTVRIW</sequence>